<evidence type="ECO:0000313" key="1">
    <source>
        <dbReference type="EMBL" id="QDV05721.1"/>
    </source>
</evidence>
<gene>
    <name evidence="1" type="ORF">Poly30_12220</name>
</gene>
<dbReference type="OrthoDB" id="281711at2"/>
<name>A0A518ENQ5_9BACT</name>
<keyword evidence="2" id="KW-1185">Reference proteome</keyword>
<dbReference type="Proteomes" id="UP000320390">
    <property type="component" value="Chromosome"/>
</dbReference>
<organism evidence="1 2">
    <name type="scientific">Saltatorellus ferox</name>
    <dbReference type="NCBI Taxonomy" id="2528018"/>
    <lineage>
        <taxon>Bacteria</taxon>
        <taxon>Pseudomonadati</taxon>
        <taxon>Planctomycetota</taxon>
        <taxon>Planctomycetia</taxon>
        <taxon>Planctomycetia incertae sedis</taxon>
        <taxon>Saltatorellus</taxon>
    </lineage>
</organism>
<proteinExistence type="predicted"/>
<dbReference type="EMBL" id="CP036434">
    <property type="protein sequence ID" value="QDV05721.1"/>
    <property type="molecule type" value="Genomic_DNA"/>
</dbReference>
<sequence>MQVIEQLKAMKEDRFLAIYEQLAQDGYGPLDGEVAKVLKFRPLAIKKLPMEKRAKTAQSLLIRGGNAELCYELFGTYLMTKTKDLVIDFLDGTDVQHEEGMVQNIEEQKPAGDKVAATVAELDKKYDVGDVTLYLSMAAEQWPSVPEVDSVWRMRG</sequence>
<evidence type="ECO:0000313" key="2">
    <source>
        <dbReference type="Proteomes" id="UP000320390"/>
    </source>
</evidence>
<reference evidence="1 2" key="1">
    <citation type="submission" date="2019-02" db="EMBL/GenBank/DDBJ databases">
        <title>Deep-cultivation of Planctomycetes and their phenomic and genomic characterization uncovers novel biology.</title>
        <authorList>
            <person name="Wiegand S."/>
            <person name="Jogler M."/>
            <person name="Boedeker C."/>
            <person name="Pinto D."/>
            <person name="Vollmers J."/>
            <person name="Rivas-Marin E."/>
            <person name="Kohn T."/>
            <person name="Peeters S.H."/>
            <person name="Heuer A."/>
            <person name="Rast P."/>
            <person name="Oberbeckmann S."/>
            <person name="Bunk B."/>
            <person name="Jeske O."/>
            <person name="Meyerdierks A."/>
            <person name="Storesund J.E."/>
            <person name="Kallscheuer N."/>
            <person name="Luecker S."/>
            <person name="Lage O.M."/>
            <person name="Pohl T."/>
            <person name="Merkel B.J."/>
            <person name="Hornburger P."/>
            <person name="Mueller R.-W."/>
            <person name="Bruemmer F."/>
            <person name="Labrenz M."/>
            <person name="Spormann A.M."/>
            <person name="Op den Camp H."/>
            <person name="Overmann J."/>
            <person name="Amann R."/>
            <person name="Jetten M.S.M."/>
            <person name="Mascher T."/>
            <person name="Medema M.H."/>
            <person name="Devos D.P."/>
            <person name="Kaster A.-K."/>
            <person name="Ovreas L."/>
            <person name="Rohde M."/>
            <person name="Galperin M.Y."/>
            <person name="Jogler C."/>
        </authorList>
    </citation>
    <scope>NUCLEOTIDE SEQUENCE [LARGE SCALE GENOMIC DNA]</scope>
    <source>
        <strain evidence="1 2">Poly30</strain>
    </source>
</reference>
<accession>A0A518ENQ5</accession>
<dbReference type="RefSeq" id="WP_145195263.1">
    <property type="nucleotide sequence ID" value="NZ_CP036434.1"/>
</dbReference>
<protein>
    <submittedName>
        <fullName evidence="1">Uncharacterized protein</fullName>
    </submittedName>
</protein>
<dbReference type="AlphaFoldDB" id="A0A518ENQ5"/>